<dbReference type="Pfam" id="PF12792">
    <property type="entry name" value="CSS-motif"/>
    <property type="match status" value="1"/>
</dbReference>
<dbReference type="AlphaFoldDB" id="K4KJS4"/>
<evidence type="ECO:0000313" key="13">
    <source>
        <dbReference type="Proteomes" id="UP000000466"/>
    </source>
</evidence>
<dbReference type="InterPro" id="IPR024744">
    <property type="entry name" value="CSS-motif_dom"/>
</dbReference>
<feature type="transmembrane region" description="Helical" evidence="10">
    <location>
        <begin position="238"/>
        <end position="257"/>
    </location>
</feature>
<feature type="domain" description="EAL" evidence="11">
    <location>
        <begin position="264"/>
        <end position="515"/>
    </location>
</feature>
<evidence type="ECO:0000256" key="4">
    <source>
        <dbReference type="ARBA" id="ARBA00022636"/>
    </source>
</evidence>
<evidence type="ECO:0000256" key="8">
    <source>
        <dbReference type="ARBA" id="ARBA00023136"/>
    </source>
</evidence>
<proteinExistence type="predicted"/>
<keyword evidence="5 10" id="KW-0812">Transmembrane</keyword>
<keyword evidence="3" id="KW-1003">Cell membrane</keyword>
<dbReference type="STRING" id="1117647.M5M_11135"/>
<dbReference type="GO" id="GO:0005886">
    <property type="term" value="C:plasma membrane"/>
    <property type="evidence" value="ECO:0007669"/>
    <property type="project" value="UniProtKB-SubCell"/>
</dbReference>
<dbReference type="PROSITE" id="PS50883">
    <property type="entry name" value="EAL"/>
    <property type="match status" value="1"/>
</dbReference>
<dbReference type="KEGG" id="saga:M5M_11135"/>
<keyword evidence="8 10" id="KW-0472">Membrane</keyword>
<sequence>MVSGKKMYQGLLTVFVLLAASVLLAWWFSLAAARHEQAQQLERFVMQTQARVSNLLRGLEKTERELNALTMPLCSVEMRRRLRELVYDHQFVREVLVTREAQIQCSNMLSQLGQPVDLPPHDFVGREGNRIWMPGSAPLAAHAEYLYVSFGHFIVAIHPSHLIDVVPDHPQRNLALLIAQNNEFHVLASWPQFPVSNGARYDPLEPLPDWLAATAGDAFLQVVAVEPLVYIRKGAENYFVYLLVLFCAGFGAIAWWVRRWLQSRYSLLGVMDDAIENGEFVNYYQPIVELATGRITGAEALVRWVKPDGSLIRPDLFIPLAEESGKIRGITLQVLENLERDLGAVLRARPDLYVSINVTEPDLTDDVFFDALAATCSPGRLPAGQVRIELTERCLIDSAQGVARVIRLREAGHAIYIDDFGTGYSSLSYLQKFPLDVLKIDKAFVDAMDTESVTGSVVPHIVGMASALGLHTLAEGIEQEGQRARLSAMGVQYGQGWLFDKPLPAERFIERVSDE</sequence>
<keyword evidence="13" id="KW-1185">Reference proteome</keyword>
<keyword evidence="4" id="KW-0973">c-di-GMP</keyword>
<evidence type="ECO:0000256" key="2">
    <source>
        <dbReference type="ARBA" id="ARBA00012282"/>
    </source>
</evidence>
<comment type="catalytic activity">
    <reaction evidence="9">
        <text>3',3'-c-di-GMP + H2O = 5'-phosphoguanylyl(3'-&gt;5')guanosine + H(+)</text>
        <dbReference type="Rhea" id="RHEA:24902"/>
        <dbReference type="ChEBI" id="CHEBI:15377"/>
        <dbReference type="ChEBI" id="CHEBI:15378"/>
        <dbReference type="ChEBI" id="CHEBI:58754"/>
        <dbReference type="ChEBI" id="CHEBI:58805"/>
        <dbReference type="EC" id="3.1.4.52"/>
    </reaction>
</comment>
<protein>
    <recommendedName>
        <fullName evidence="2">cyclic-guanylate-specific phosphodiesterase</fullName>
        <ecNumber evidence="2">3.1.4.52</ecNumber>
    </recommendedName>
</protein>
<dbReference type="SUPFAM" id="SSF141868">
    <property type="entry name" value="EAL domain-like"/>
    <property type="match status" value="1"/>
</dbReference>
<dbReference type="SMART" id="SM00052">
    <property type="entry name" value="EAL"/>
    <property type="match status" value="1"/>
</dbReference>
<comment type="subcellular location">
    <subcellularLocation>
        <location evidence="1">Cell membrane</location>
        <topology evidence="1">Multi-pass membrane protein</topology>
    </subcellularLocation>
</comment>
<evidence type="ECO:0000259" key="11">
    <source>
        <dbReference type="PROSITE" id="PS50883"/>
    </source>
</evidence>
<evidence type="ECO:0000256" key="6">
    <source>
        <dbReference type="ARBA" id="ARBA00022801"/>
    </source>
</evidence>
<dbReference type="EMBL" id="CP003746">
    <property type="protein sequence ID" value="AFU99404.1"/>
    <property type="molecule type" value="Genomic_DNA"/>
</dbReference>
<dbReference type="CDD" id="cd01948">
    <property type="entry name" value="EAL"/>
    <property type="match status" value="1"/>
</dbReference>
<evidence type="ECO:0000256" key="3">
    <source>
        <dbReference type="ARBA" id="ARBA00022475"/>
    </source>
</evidence>
<dbReference type="Pfam" id="PF00563">
    <property type="entry name" value="EAL"/>
    <property type="match status" value="1"/>
</dbReference>
<evidence type="ECO:0000256" key="10">
    <source>
        <dbReference type="SAM" id="Phobius"/>
    </source>
</evidence>
<dbReference type="InterPro" id="IPR050706">
    <property type="entry name" value="Cyclic-di-GMP_PDE-like"/>
</dbReference>
<accession>K4KJS4</accession>
<evidence type="ECO:0000256" key="7">
    <source>
        <dbReference type="ARBA" id="ARBA00022989"/>
    </source>
</evidence>
<organism evidence="12 13">
    <name type="scientific">Simiduia agarivorans (strain DSM 21679 / JCM 13881 / BCRC 17597 / SA1)</name>
    <dbReference type="NCBI Taxonomy" id="1117647"/>
    <lineage>
        <taxon>Bacteria</taxon>
        <taxon>Pseudomonadati</taxon>
        <taxon>Pseudomonadota</taxon>
        <taxon>Gammaproteobacteria</taxon>
        <taxon>Cellvibrionales</taxon>
        <taxon>Cellvibrionaceae</taxon>
        <taxon>Simiduia</taxon>
    </lineage>
</organism>
<evidence type="ECO:0000313" key="12">
    <source>
        <dbReference type="EMBL" id="AFU99404.1"/>
    </source>
</evidence>
<dbReference type="EC" id="3.1.4.52" evidence="2"/>
<evidence type="ECO:0000256" key="1">
    <source>
        <dbReference type="ARBA" id="ARBA00004651"/>
    </source>
</evidence>
<dbReference type="RefSeq" id="WP_015047568.1">
    <property type="nucleotide sequence ID" value="NC_018868.3"/>
</dbReference>
<dbReference type="eggNOG" id="COG4943">
    <property type="taxonomic scope" value="Bacteria"/>
</dbReference>
<reference evidence="12 13" key="1">
    <citation type="journal article" date="2013" name="Genome Announc.">
        <title>Complete genome sequence of Simiduia agarivorans SA1(T), a marine bacterium able to degrade a variety of polysaccharides.</title>
        <authorList>
            <person name="Lin S.Y."/>
            <person name="Shieh W.Y."/>
            <person name="Chen J.S."/>
            <person name="Tang S.L."/>
        </authorList>
    </citation>
    <scope>NUCLEOTIDE SEQUENCE [LARGE SCALE GENOMIC DNA]</scope>
    <source>
        <strain evidence="13">DSM 21679 / JCM 13881 / BCRC 17597 / SA1</strain>
    </source>
</reference>
<dbReference type="Proteomes" id="UP000000466">
    <property type="component" value="Chromosome"/>
</dbReference>
<name>K4KJS4_SIMAS</name>
<evidence type="ECO:0000256" key="5">
    <source>
        <dbReference type="ARBA" id="ARBA00022692"/>
    </source>
</evidence>
<dbReference type="InterPro" id="IPR001633">
    <property type="entry name" value="EAL_dom"/>
</dbReference>
<dbReference type="OrthoDB" id="9812358at2"/>
<dbReference type="PANTHER" id="PTHR33121:SF81">
    <property type="entry name" value="CYCLIC DI-GMP PHOSPHODIESTERASE PDEB-RELATED"/>
    <property type="match status" value="1"/>
</dbReference>
<dbReference type="Gene3D" id="3.20.20.450">
    <property type="entry name" value="EAL domain"/>
    <property type="match status" value="1"/>
</dbReference>
<dbReference type="HOGENOM" id="CLU_000445_131_1_6"/>
<dbReference type="InterPro" id="IPR035919">
    <property type="entry name" value="EAL_sf"/>
</dbReference>
<dbReference type="PANTHER" id="PTHR33121">
    <property type="entry name" value="CYCLIC DI-GMP PHOSPHODIESTERASE PDEF"/>
    <property type="match status" value="1"/>
</dbReference>
<keyword evidence="6" id="KW-0378">Hydrolase</keyword>
<keyword evidence="7 10" id="KW-1133">Transmembrane helix</keyword>
<gene>
    <name evidence="12" type="ordered locus">M5M_11135</name>
</gene>
<evidence type="ECO:0000256" key="9">
    <source>
        <dbReference type="ARBA" id="ARBA00034290"/>
    </source>
</evidence>
<dbReference type="GO" id="GO:0071111">
    <property type="term" value="F:cyclic-guanylate-specific phosphodiesterase activity"/>
    <property type="evidence" value="ECO:0007669"/>
    <property type="project" value="UniProtKB-EC"/>
</dbReference>